<dbReference type="InterPro" id="IPR035669">
    <property type="entry name" value="SGNH_plant_lipase-like"/>
</dbReference>
<dbReference type="InterPro" id="IPR051058">
    <property type="entry name" value="GDSL_Est/Lipase"/>
</dbReference>
<gene>
    <name evidence="5" type="ORF">U9M48_034418</name>
</gene>
<sequence>MTLSRARHCSSLLITALLLILPSSAAVPHALFIFGDSLVDAGNNDYLVTLSKANAPPYGVDFTFSGGKPTGRFTNGMTIADIMGNAKCTVLSGEALGQKSLAPPYLAPNSSAAVMNSGNNYGSGSSGIFDDTGSFYIGRIPLGQQIRYFEKTRSQILETAGEEAATDFFKKALFIIAAGSNDILEYLSPSVPFFGRGKPDPSYFQDALVSNLTFYLKRLNELGARKFVVSDVGPLGCIPYVRALEFVPAGECSASVNRVTEGYNKKLKRMVEKMNQEMGPGLRPCKALLFDSCCLDFLSGLYAFLVGDRDLEMWNSDNTHTKVIADIDKDGVHEMVIAVSYFFDRSYGARMTICPSGPKPRYNPMTLSAVLGLESGFLGWGYPRGCPFKSSVLEGRPP</sequence>
<proteinExistence type="inferred from homology"/>
<accession>A0AAQ3U973</accession>
<keyword evidence="2" id="KW-0378">Hydrolase</keyword>
<reference evidence="5 6" key="1">
    <citation type="submission" date="2024-02" db="EMBL/GenBank/DDBJ databases">
        <title>High-quality chromosome-scale genome assembly of Pensacola bahiagrass (Paspalum notatum Flugge var. saurae).</title>
        <authorList>
            <person name="Vega J.M."/>
            <person name="Podio M."/>
            <person name="Orjuela J."/>
            <person name="Siena L.A."/>
            <person name="Pessino S.C."/>
            <person name="Combes M.C."/>
            <person name="Mariac C."/>
            <person name="Albertini E."/>
            <person name="Pupilli F."/>
            <person name="Ortiz J.P.A."/>
            <person name="Leblanc O."/>
        </authorList>
    </citation>
    <scope>NUCLEOTIDE SEQUENCE [LARGE SCALE GENOMIC DNA]</scope>
    <source>
        <strain evidence="5">R1</strain>
        <tissue evidence="5">Leaf</tissue>
    </source>
</reference>
<dbReference type="PANTHER" id="PTHR45648">
    <property type="entry name" value="GDSL LIPASE/ACYLHYDROLASE FAMILY PROTEIN (AFU_ORTHOLOGUE AFUA_4G14700)"/>
    <property type="match status" value="1"/>
</dbReference>
<evidence type="ECO:0000256" key="1">
    <source>
        <dbReference type="ARBA" id="ARBA00008668"/>
    </source>
</evidence>
<keyword evidence="3" id="KW-0443">Lipid metabolism</keyword>
<dbReference type="Pfam" id="PF00657">
    <property type="entry name" value="Lipase_GDSL"/>
    <property type="match status" value="1"/>
</dbReference>
<evidence type="ECO:0000256" key="2">
    <source>
        <dbReference type="ARBA" id="ARBA00022801"/>
    </source>
</evidence>
<dbReference type="GO" id="GO:0016042">
    <property type="term" value="P:lipid catabolic process"/>
    <property type="evidence" value="ECO:0007669"/>
    <property type="project" value="UniProtKB-KW"/>
</dbReference>
<dbReference type="InterPro" id="IPR036514">
    <property type="entry name" value="SGNH_hydro_sf"/>
</dbReference>
<dbReference type="InterPro" id="IPR001087">
    <property type="entry name" value="GDSL"/>
</dbReference>
<dbReference type="PROSITE" id="PS01098">
    <property type="entry name" value="LIPASE_GDSL_SER"/>
    <property type="match status" value="1"/>
</dbReference>
<dbReference type="Gene3D" id="3.40.50.1110">
    <property type="entry name" value="SGNH hydrolase"/>
    <property type="match status" value="1"/>
</dbReference>
<evidence type="ECO:0000256" key="3">
    <source>
        <dbReference type="ARBA" id="ARBA00022963"/>
    </source>
</evidence>
<name>A0AAQ3U973_PASNO</name>
<feature type="chain" id="PRO_5042901826" description="GDSL esterase/lipase" evidence="4">
    <location>
        <begin position="27"/>
        <end position="398"/>
    </location>
</feature>
<dbReference type="GO" id="GO:0016298">
    <property type="term" value="F:lipase activity"/>
    <property type="evidence" value="ECO:0007669"/>
    <property type="project" value="InterPro"/>
</dbReference>
<feature type="signal peptide" evidence="4">
    <location>
        <begin position="1"/>
        <end position="26"/>
    </location>
</feature>
<evidence type="ECO:0000313" key="6">
    <source>
        <dbReference type="Proteomes" id="UP001341281"/>
    </source>
</evidence>
<dbReference type="EMBL" id="CP144752">
    <property type="protein sequence ID" value="WVZ87843.1"/>
    <property type="molecule type" value="Genomic_DNA"/>
</dbReference>
<dbReference type="AlphaFoldDB" id="A0AAQ3U973"/>
<keyword evidence="4" id="KW-0732">Signal</keyword>
<dbReference type="InterPro" id="IPR008265">
    <property type="entry name" value="Lipase_GDSL_AS"/>
</dbReference>
<protein>
    <recommendedName>
        <fullName evidence="7">GDSL esterase/lipase</fullName>
    </recommendedName>
</protein>
<dbReference type="Proteomes" id="UP001341281">
    <property type="component" value="Chromosome 08"/>
</dbReference>
<evidence type="ECO:0000313" key="5">
    <source>
        <dbReference type="EMBL" id="WVZ87843.1"/>
    </source>
</evidence>
<organism evidence="5 6">
    <name type="scientific">Paspalum notatum var. saurae</name>
    <dbReference type="NCBI Taxonomy" id="547442"/>
    <lineage>
        <taxon>Eukaryota</taxon>
        <taxon>Viridiplantae</taxon>
        <taxon>Streptophyta</taxon>
        <taxon>Embryophyta</taxon>
        <taxon>Tracheophyta</taxon>
        <taxon>Spermatophyta</taxon>
        <taxon>Magnoliopsida</taxon>
        <taxon>Liliopsida</taxon>
        <taxon>Poales</taxon>
        <taxon>Poaceae</taxon>
        <taxon>PACMAD clade</taxon>
        <taxon>Panicoideae</taxon>
        <taxon>Andropogonodae</taxon>
        <taxon>Paspaleae</taxon>
        <taxon>Paspalinae</taxon>
        <taxon>Paspalum</taxon>
    </lineage>
</organism>
<keyword evidence="3" id="KW-0442">Lipid degradation</keyword>
<dbReference type="PANTHER" id="PTHR45648:SF5">
    <property type="entry name" value="OS04G0577300 PROTEIN"/>
    <property type="match status" value="1"/>
</dbReference>
<dbReference type="CDD" id="cd01837">
    <property type="entry name" value="SGNH_plant_lipase_like"/>
    <property type="match status" value="1"/>
</dbReference>
<evidence type="ECO:0008006" key="7">
    <source>
        <dbReference type="Google" id="ProtNLM"/>
    </source>
</evidence>
<keyword evidence="6" id="KW-1185">Reference proteome</keyword>
<evidence type="ECO:0000256" key="4">
    <source>
        <dbReference type="SAM" id="SignalP"/>
    </source>
</evidence>
<comment type="similarity">
    <text evidence="1">Belongs to the 'GDSL' lipolytic enzyme family.</text>
</comment>